<feature type="transmembrane region" description="Helical" evidence="1">
    <location>
        <begin position="6"/>
        <end position="26"/>
    </location>
</feature>
<reference evidence="2 3" key="1">
    <citation type="journal article" date="2017" name="Gigascience">
        <title>Draft genome of the honey bee ectoparasitic mite, Tropilaelaps mercedesae, is shaped by the parasitic life history.</title>
        <authorList>
            <person name="Dong X."/>
            <person name="Armstrong S.D."/>
            <person name="Xia D."/>
            <person name="Makepeace B.L."/>
            <person name="Darby A.C."/>
            <person name="Kadowaki T."/>
        </authorList>
    </citation>
    <scope>NUCLEOTIDE SEQUENCE [LARGE SCALE GENOMIC DNA]</scope>
    <source>
        <strain evidence="2">Wuxi-XJTLU</strain>
    </source>
</reference>
<dbReference type="Proteomes" id="UP000192247">
    <property type="component" value="Unassembled WGS sequence"/>
</dbReference>
<dbReference type="EMBL" id="MNPL01000601">
    <property type="protein sequence ID" value="OQR79856.1"/>
    <property type="molecule type" value="Genomic_DNA"/>
</dbReference>
<keyword evidence="1" id="KW-0472">Membrane</keyword>
<evidence type="ECO:0000313" key="3">
    <source>
        <dbReference type="Proteomes" id="UP000192247"/>
    </source>
</evidence>
<feature type="transmembrane region" description="Helical" evidence="1">
    <location>
        <begin position="111"/>
        <end position="131"/>
    </location>
</feature>
<feature type="transmembrane region" description="Helical" evidence="1">
    <location>
        <begin position="151"/>
        <end position="168"/>
    </location>
</feature>
<dbReference type="OrthoDB" id="6492355at2759"/>
<dbReference type="InterPro" id="IPR052728">
    <property type="entry name" value="O2_lipid_transport_reg"/>
</dbReference>
<keyword evidence="1" id="KW-0812">Transmembrane</keyword>
<dbReference type="AlphaFoldDB" id="A0A1V9Y288"/>
<proteinExistence type="predicted"/>
<protein>
    <submittedName>
        <fullName evidence="2">Nose resistant to fluoxetine protein 6-like</fullName>
    </submittedName>
</protein>
<keyword evidence="1" id="KW-1133">Transmembrane helix</keyword>
<evidence type="ECO:0000313" key="2">
    <source>
        <dbReference type="EMBL" id="OQR79856.1"/>
    </source>
</evidence>
<feature type="non-terminal residue" evidence="2">
    <location>
        <position position="170"/>
    </location>
</feature>
<keyword evidence="3" id="KW-1185">Reference proteome</keyword>
<organism evidence="2 3">
    <name type="scientific">Tropilaelaps mercedesae</name>
    <dbReference type="NCBI Taxonomy" id="418985"/>
    <lineage>
        <taxon>Eukaryota</taxon>
        <taxon>Metazoa</taxon>
        <taxon>Ecdysozoa</taxon>
        <taxon>Arthropoda</taxon>
        <taxon>Chelicerata</taxon>
        <taxon>Arachnida</taxon>
        <taxon>Acari</taxon>
        <taxon>Parasitiformes</taxon>
        <taxon>Mesostigmata</taxon>
        <taxon>Gamasina</taxon>
        <taxon>Dermanyssoidea</taxon>
        <taxon>Laelapidae</taxon>
        <taxon>Tropilaelaps</taxon>
    </lineage>
</organism>
<sequence>MEQLWLPSFIVQCSFVASALIYLLIARPVLGKLLTLLMIVATTLITASLTLVFNSGPTLLLREYSAGTRHVYFDEIYTNIYTRGGVFFMGAYAGVFLAKYESLNISKCDNIIGWLLTTIISMILIHSTYYWNRGQKLPTSMEAAMFASLHRLIWCAPLIFILLSCALGRA</sequence>
<dbReference type="InParanoid" id="A0A1V9Y288"/>
<name>A0A1V9Y288_9ACAR</name>
<feature type="transmembrane region" description="Helical" evidence="1">
    <location>
        <begin position="33"/>
        <end position="53"/>
    </location>
</feature>
<evidence type="ECO:0000256" key="1">
    <source>
        <dbReference type="SAM" id="Phobius"/>
    </source>
</evidence>
<gene>
    <name evidence="2" type="ORF">BIW11_05442</name>
</gene>
<feature type="transmembrane region" description="Helical" evidence="1">
    <location>
        <begin position="80"/>
        <end position="99"/>
    </location>
</feature>
<dbReference type="PANTHER" id="PTHR11161:SF0">
    <property type="entry name" value="O-ACYLTRANSFERASE LIKE PROTEIN"/>
    <property type="match status" value="1"/>
</dbReference>
<accession>A0A1V9Y288</accession>
<dbReference type="PANTHER" id="PTHR11161">
    <property type="entry name" value="O-ACYLTRANSFERASE"/>
    <property type="match status" value="1"/>
</dbReference>
<comment type="caution">
    <text evidence="2">The sequence shown here is derived from an EMBL/GenBank/DDBJ whole genome shotgun (WGS) entry which is preliminary data.</text>
</comment>